<dbReference type="NCBIfam" id="NF033779">
    <property type="entry name" value="Tim44_TimA_adap"/>
    <property type="match status" value="1"/>
</dbReference>
<evidence type="ECO:0000313" key="4">
    <source>
        <dbReference type="EMBL" id="GAB0058936.1"/>
    </source>
</evidence>
<keyword evidence="5" id="KW-1185">Reference proteome</keyword>
<dbReference type="PANTHER" id="PTHR41542:SF1">
    <property type="entry name" value="BLL5807 PROTEIN"/>
    <property type="match status" value="1"/>
</dbReference>
<dbReference type="PANTHER" id="PTHR41542">
    <property type="entry name" value="BLL5807 PROTEIN"/>
    <property type="match status" value="1"/>
</dbReference>
<dbReference type="InterPro" id="IPR032710">
    <property type="entry name" value="NTF2-like_dom_sf"/>
</dbReference>
<gene>
    <name evidence="4" type="ORF">SIID45300_03296</name>
</gene>
<feature type="compositionally biased region" description="Low complexity" evidence="1">
    <location>
        <begin position="62"/>
        <end position="72"/>
    </location>
</feature>
<organism evidence="4 5">
    <name type="scientific">Candidatus Magnetaquiglobus chichijimensis</name>
    <dbReference type="NCBI Taxonomy" id="3141448"/>
    <lineage>
        <taxon>Bacteria</taxon>
        <taxon>Pseudomonadati</taxon>
        <taxon>Pseudomonadota</taxon>
        <taxon>Magnetococcia</taxon>
        <taxon>Magnetococcales</taxon>
        <taxon>Candidatus Magnetaquicoccaceae</taxon>
        <taxon>Candidatus Magnetaquiglobus</taxon>
    </lineage>
</organism>
<feature type="region of interest" description="Disordered" evidence="1">
    <location>
        <begin position="31"/>
        <end position="72"/>
    </location>
</feature>
<protein>
    <recommendedName>
        <fullName evidence="3">Tim44-like domain-containing protein</fullName>
    </recommendedName>
</protein>
<feature type="domain" description="Tim44-like" evidence="3">
    <location>
        <begin position="182"/>
        <end position="328"/>
    </location>
</feature>
<dbReference type="SMART" id="SM00978">
    <property type="entry name" value="Tim44"/>
    <property type="match status" value="1"/>
</dbReference>
<dbReference type="RefSeq" id="WP_420906653.1">
    <property type="nucleotide sequence ID" value="NZ_BAAFGK010000005.1"/>
</dbReference>
<feature type="compositionally biased region" description="Low complexity" evidence="1">
    <location>
        <begin position="37"/>
        <end position="46"/>
    </location>
</feature>
<name>A0ABQ0CDF9_9PROT</name>
<keyword evidence="2" id="KW-0472">Membrane</keyword>
<keyword evidence="2" id="KW-0812">Transmembrane</keyword>
<evidence type="ECO:0000256" key="1">
    <source>
        <dbReference type="SAM" id="MobiDB-lite"/>
    </source>
</evidence>
<dbReference type="Proteomes" id="UP001628193">
    <property type="component" value="Unassembled WGS sequence"/>
</dbReference>
<dbReference type="Pfam" id="PF04280">
    <property type="entry name" value="Tim44"/>
    <property type="match status" value="1"/>
</dbReference>
<reference evidence="4 5" key="1">
    <citation type="submission" date="2024-09" db="EMBL/GenBank/DDBJ databases">
        <title>Draft genome sequence of Candidatus Magnetaquicoccaceae bacterium FCR-1.</title>
        <authorList>
            <person name="Shimoshige H."/>
            <person name="Shimamura S."/>
            <person name="Taoka A."/>
            <person name="Kobayashi H."/>
            <person name="Maekawa T."/>
        </authorList>
    </citation>
    <scope>NUCLEOTIDE SEQUENCE [LARGE SCALE GENOMIC DNA]</scope>
    <source>
        <strain evidence="4 5">FCR-1</strain>
    </source>
</reference>
<sequence length="337" mass="36513">MKYRHPLILILLMLIGLAVAVPPIDAEAARFGGGSSSGSRGSKSFSTPREATTRPEFSHTTPSPAMAAPASRPSGFGSGLMGGIAGFALGGLIGSMLFGGAGGGIGLLEILLIGGIIWFVMRRLGSRSAPRMPQPMPMPTPDPVPAQGRISLEKQPQASQGFQFQGSQPTGSFTFGQPTDEVTQGLTQIASMDPGFNEAQFLGGAKSAFQMIQGAWSDWSIDRLRPLLTERMWSLVEHQARDRQNAGRRDIIEKIRFQTAEISEAWQEAGEDWLTVHFVVEMVEYETDVAGKVLNGDPNRPVRVEEYWTFCRPVGSRNPNWFLSAIQQPGEVARSVP</sequence>
<evidence type="ECO:0000256" key="2">
    <source>
        <dbReference type="SAM" id="Phobius"/>
    </source>
</evidence>
<evidence type="ECO:0000313" key="5">
    <source>
        <dbReference type="Proteomes" id="UP001628193"/>
    </source>
</evidence>
<dbReference type="SUPFAM" id="SSF54427">
    <property type="entry name" value="NTF2-like"/>
    <property type="match status" value="1"/>
</dbReference>
<feature type="transmembrane region" description="Helical" evidence="2">
    <location>
        <begin position="97"/>
        <end position="121"/>
    </location>
</feature>
<comment type="caution">
    <text evidence="4">The sequence shown here is derived from an EMBL/GenBank/DDBJ whole genome shotgun (WGS) entry which is preliminary data.</text>
</comment>
<proteinExistence type="predicted"/>
<accession>A0ABQ0CDF9</accession>
<dbReference type="Gene3D" id="3.10.450.240">
    <property type="match status" value="1"/>
</dbReference>
<dbReference type="EMBL" id="BAAFGK010000005">
    <property type="protein sequence ID" value="GAB0058936.1"/>
    <property type="molecule type" value="Genomic_DNA"/>
</dbReference>
<dbReference type="InterPro" id="IPR007379">
    <property type="entry name" value="Tim44-like_dom"/>
</dbReference>
<evidence type="ECO:0000259" key="3">
    <source>
        <dbReference type="SMART" id="SM00978"/>
    </source>
</evidence>
<keyword evidence="2" id="KW-1133">Transmembrane helix</keyword>